<keyword evidence="3" id="KW-1185">Reference proteome</keyword>
<dbReference type="SUPFAM" id="SSF52540">
    <property type="entry name" value="P-loop containing nucleoside triphosphate hydrolases"/>
    <property type="match status" value="1"/>
</dbReference>
<organism evidence="2 3">
    <name type="scientific">Hwanghaeella grinnelliae</name>
    <dbReference type="NCBI Taxonomy" id="2500179"/>
    <lineage>
        <taxon>Bacteria</taxon>
        <taxon>Pseudomonadati</taxon>
        <taxon>Pseudomonadota</taxon>
        <taxon>Alphaproteobacteria</taxon>
        <taxon>Rhodospirillales</taxon>
        <taxon>Rhodospirillaceae</taxon>
        <taxon>Hwanghaeella</taxon>
    </lineage>
</organism>
<keyword evidence="2" id="KW-0548">Nucleotidyltransferase</keyword>
<gene>
    <name evidence="2" type="ORF">EOI86_09130</name>
</gene>
<sequence>MPVDDGAVVTSAATSNSLIGHEAAESTLLKAWNSSRFPHAWLISGPRGVGKATLAWKAARFVLSQSNSNEQAGGLFGDTPLEPDSLDTDPNSPIARRMASNGHSDFRLLTKREDKTVIQIEHTREIVDFAYMTPAEGGWKVILIDSVDDMNHNSANALLKALEEPPSKALFLLISHAPGRLLPTIRSRCRALKLARVPKNGIVSLLGDLRPTLSDEEKSVLAALGDGSPGRAIHFADQGAVDLYRALVELASNAHRLDMSLVMKMGDQLAKKGAEDAFAILSQMIDQALQRAIKAAAVGRPLDDILPGDGGVWARLVLPERISQWADARGDIMGFLDKAGAPAHLGRKHVLVNAFIRLEQAAQAR</sequence>
<dbReference type="EC" id="2.7.7.7" evidence="2"/>
<dbReference type="Pfam" id="PF13177">
    <property type="entry name" value="DNA_pol3_delta2"/>
    <property type="match status" value="1"/>
</dbReference>
<dbReference type="InterPro" id="IPR050238">
    <property type="entry name" value="DNA_Rep/Repair_Clamp_Loader"/>
</dbReference>
<evidence type="ECO:0000313" key="2">
    <source>
        <dbReference type="EMBL" id="RVU39384.1"/>
    </source>
</evidence>
<dbReference type="PANTHER" id="PTHR11669">
    <property type="entry name" value="REPLICATION FACTOR C / DNA POLYMERASE III GAMMA-TAU SUBUNIT"/>
    <property type="match status" value="1"/>
</dbReference>
<comment type="caution">
    <text evidence="2">The sequence shown here is derived from an EMBL/GenBank/DDBJ whole genome shotgun (WGS) entry which is preliminary data.</text>
</comment>
<name>A0A437QXY0_9PROT</name>
<dbReference type="Proteomes" id="UP000287447">
    <property type="component" value="Unassembled WGS sequence"/>
</dbReference>
<dbReference type="EMBL" id="SADE01000001">
    <property type="protein sequence ID" value="RVU39384.1"/>
    <property type="molecule type" value="Genomic_DNA"/>
</dbReference>
<protein>
    <submittedName>
        <fullName evidence="2">DNA polymerase III subunit delta</fullName>
        <ecNumber evidence="2">2.7.7.7</ecNumber>
    </submittedName>
</protein>
<keyword evidence="2" id="KW-0808">Transferase</keyword>
<dbReference type="NCBIfam" id="NF005677">
    <property type="entry name" value="PRK07471.1"/>
    <property type="match status" value="1"/>
</dbReference>
<dbReference type="OrthoDB" id="9811073at2"/>
<dbReference type="GO" id="GO:0003887">
    <property type="term" value="F:DNA-directed DNA polymerase activity"/>
    <property type="evidence" value="ECO:0007669"/>
    <property type="project" value="UniProtKB-EC"/>
</dbReference>
<dbReference type="InterPro" id="IPR027417">
    <property type="entry name" value="P-loop_NTPase"/>
</dbReference>
<evidence type="ECO:0000313" key="3">
    <source>
        <dbReference type="Proteomes" id="UP000287447"/>
    </source>
</evidence>
<dbReference type="PANTHER" id="PTHR11669:SF8">
    <property type="entry name" value="DNA POLYMERASE III SUBUNIT DELTA"/>
    <property type="match status" value="1"/>
</dbReference>
<accession>A0A437QXY0</accession>
<reference evidence="3" key="1">
    <citation type="submission" date="2019-01" db="EMBL/GenBank/DDBJ databases">
        <title>Gri0909 isolated from a small marine red alga.</title>
        <authorList>
            <person name="Kim J."/>
            <person name="Jeong S.E."/>
            <person name="Jeon C.O."/>
        </authorList>
    </citation>
    <scope>NUCLEOTIDE SEQUENCE [LARGE SCALE GENOMIC DNA]</scope>
    <source>
        <strain evidence="3">Gri0909</strain>
    </source>
</reference>
<dbReference type="AlphaFoldDB" id="A0A437QXY0"/>
<dbReference type="GO" id="GO:0009360">
    <property type="term" value="C:DNA polymerase III complex"/>
    <property type="evidence" value="ECO:0007669"/>
    <property type="project" value="TreeGrafter"/>
</dbReference>
<proteinExistence type="predicted"/>
<dbReference type="RefSeq" id="WP_127764755.1">
    <property type="nucleotide sequence ID" value="NZ_SADE01000001.1"/>
</dbReference>
<feature type="region of interest" description="Disordered" evidence="1">
    <location>
        <begin position="72"/>
        <end position="98"/>
    </location>
</feature>
<dbReference type="Gene3D" id="3.40.50.300">
    <property type="entry name" value="P-loop containing nucleotide triphosphate hydrolases"/>
    <property type="match status" value="1"/>
</dbReference>
<evidence type="ECO:0000256" key="1">
    <source>
        <dbReference type="SAM" id="MobiDB-lite"/>
    </source>
</evidence>
<dbReference type="GO" id="GO:0006261">
    <property type="term" value="P:DNA-templated DNA replication"/>
    <property type="evidence" value="ECO:0007669"/>
    <property type="project" value="TreeGrafter"/>
</dbReference>